<evidence type="ECO:0000256" key="5">
    <source>
        <dbReference type="ARBA" id="ARBA00023002"/>
    </source>
</evidence>
<evidence type="ECO:0000256" key="10">
    <source>
        <dbReference type="PIRSR" id="PIRSR000094-2"/>
    </source>
</evidence>
<dbReference type="GO" id="GO:0006633">
    <property type="term" value="P:fatty acid biosynthetic process"/>
    <property type="evidence" value="ECO:0007669"/>
    <property type="project" value="UniProtKB-KW"/>
</dbReference>
<dbReference type="InterPro" id="IPR002347">
    <property type="entry name" value="SDR_fam"/>
</dbReference>
<dbReference type="SUPFAM" id="SSF51735">
    <property type="entry name" value="NAD(P)-binding Rossmann-fold domains"/>
    <property type="match status" value="1"/>
</dbReference>
<dbReference type="Pfam" id="PF13561">
    <property type="entry name" value="adh_short_C2"/>
    <property type="match status" value="1"/>
</dbReference>
<keyword evidence="6" id="KW-0443">Lipid metabolism</keyword>
<accession>A0A2V2YM16</accession>
<comment type="similarity">
    <text evidence="2 8">Belongs to the short-chain dehydrogenases/reductases (SDR) family. FabI subfamily.</text>
</comment>
<keyword evidence="13" id="KW-1185">Reference proteome</keyword>
<feature type="binding site" evidence="10">
    <location>
        <position position="98"/>
    </location>
    <ligand>
        <name>substrate</name>
    </ligand>
</feature>
<evidence type="ECO:0000256" key="8">
    <source>
        <dbReference type="PIRNR" id="PIRNR000094"/>
    </source>
</evidence>
<comment type="caution">
    <text evidence="12">The sequence shown here is derived from an EMBL/GenBank/DDBJ whole genome shotgun (WGS) entry which is preliminary data.</text>
</comment>
<dbReference type="InterPro" id="IPR036291">
    <property type="entry name" value="NAD(P)-bd_dom_sf"/>
</dbReference>
<dbReference type="PRINTS" id="PR00081">
    <property type="entry name" value="GDHRDH"/>
</dbReference>
<evidence type="ECO:0000256" key="4">
    <source>
        <dbReference type="ARBA" id="ARBA00022832"/>
    </source>
</evidence>
<comment type="catalytic activity">
    <reaction evidence="8">
        <text>a 2,3-saturated acyl-[ACP] + NAD(+) = a (2E)-enoyl-[ACP] + NADH + H(+)</text>
        <dbReference type="Rhea" id="RHEA:10240"/>
        <dbReference type="Rhea" id="RHEA-COMP:9925"/>
        <dbReference type="Rhea" id="RHEA-COMP:9926"/>
        <dbReference type="ChEBI" id="CHEBI:15378"/>
        <dbReference type="ChEBI" id="CHEBI:57540"/>
        <dbReference type="ChEBI" id="CHEBI:57945"/>
        <dbReference type="ChEBI" id="CHEBI:78784"/>
        <dbReference type="ChEBI" id="CHEBI:78785"/>
        <dbReference type="EC" id="1.3.1.9"/>
    </reaction>
</comment>
<dbReference type="PANTHER" id="PTHR43159">
    <property type="entry name" value="ENOYL-[ACYL-CARRIER-PROTEIN] REDUCTASE"/>
    <property type="match status" value="1"/>
</dbReference>
<organism evidence="12 13">
    <name type="scientific">Paenibacillus cellulosilyticus</name>
    <dbReference type="NCBI Taxonomy" id="375489"/>
    <lineage>
        <taxon>Bacteria</taxon>
        <taxon>Bacillati</taxon>
        <taxon>Bacillota</taxon>
        <taxon>Bacilli</taxon>
        <taxon>Bacillales</taxon>
        <taxon>Paenibacillaceae</taxon>
        <taxon>Paenibacillus</taxon>
    </lineage>
</organism>
<sequence>MTGLMNGKNVVVMGVANERSLAWGIAKSLHSAGAKLIFTYRKERSLAKLTGLLQDATIEPLMCVSCDVNDDASIAAAFEEIKQQAGVIHGLVHSVAFAEKDELKGEYVDTSREGFLLAQDTSAYSLVAVAREAKKLMTEGGSIVTQSYIGASRVVRNYNVMGVAKASLEASVRYLAEDLGKYGIRVNAVSAGPIRTLAAKGVSGFNDIMTTIEERAPLRRNIDQDEVGDATLFLLSNLSRGVTGDVLHVDAGYHILGL</sequence>
<keyword evidence="3 8" id="KW-0444">Lipid biosynthesis</keyword>
<dbReference type="FunFam" id="1.10.8.400:FF:000001">
    <property type="entry name" value="Enoyl-[acyl-carrier-protein] reductase [NADH]"/>
    <property type="match status" value="1"/>
</dbReference>
<proteinExistence type="inferred from homology"/>
<protein>
    <recommendedName>
        <fullName evidence="8">Enoyl-[acyl-carrier-protein] reductase [NADH]</fullName>
        <ecNumber evidence="8">1.3.1.9</ecNumber>
    </recommendedName>
</protein>
<dbReference type="GO" id="GO:0004318">
    <property type="term" value="F:enoyl-[acyl-carrier-protein] reductase (NADH) activity"/>
    <property type="evidence" value="ECO:0007669"/>
    <property type="project" value="UniProtKB-EC"/>
</dbReference>
<dbReference type="CDD" id="cd05372">
    <property type="entry name" value="ENR_SDR"/>
    <property type="match status" value="1"/>
</dbReference>
<evidence type="ECO:0000256" key="2">
    <source>
        <dbReference type="ARBA" id="ARBA00009233"/>
    </source>
</evidence>
<keyword evidence="5 8" id="KW-0560">Oxidoreductase</keyword>
<feature type="binding site" evidence="11">
    <location>
        <begin position="67"/>
        <end position="68"/>
    </location>
    <ligand>
        <name>NAD(+)</name>
        <dbReference type="ChEBI" id="CHEBI:57540"/>
    </ligand>
</feature>
<dbReference type="OrthoDB" id="9803628at2"/>
<dbReference type="EMBL" id="QGTQ01000028">
    <property type="protein sequence ID" value="PWV95349.1"/>
    <property type="molecule type" value="Genomic_DNA"/>
</dbReference>
<evidence type="ECO:0000256" key="1">
    <source>
        <dbReference type="ARBA" id="ARBA00005194"/>
    </source>
</evidence>
<feature type="binding site" evidence="11">
    <location>
        <position position="95"/>
    </location>
    <ligand>
        <name>NAD(+)</name>
        <dbReference type="ChEBI" id="CHEBI:57540"/>
    </ligand>
</feature>
<dbReference type="NCBIfam" id="NF006369">
    <property type="entry name" value="PRK08594.1"/>
    <property type="match status" value="1"/>
</dbReference>
<evidence type="ECO:0000256" key="6">
    <source>
        <dbReference type="ARBA" id="ARBA00023098"/>
    </source>
</evidence>
<evidence type="ECO:0000256" key="3">
    <source>
        <dbReference type="ARBA" id="ARBA00022516"/>
    </source>
</evidence>
<feature type="active site" description="Proton acceptor" evidence="9">
    <location>
        <position position="148"/>
    </location>
</feature>
<reference evidence="12 13" key="1">
    <citation type="submission" date="2018-05" db="EMBL/GenBank/DDBJ databases">
        <title>Genomic Encyclopedia of Type Strains, Phase III (KMG-III): the genomes of soil and plant-associated and newly described type strains.</title>
        <authorList>
            <person name="Whitman W."/>
        </authorList>
    </citation>
    <scope>NUCLEOTIDE SEQUENCE [LARGE SCALE GENOMIC DNA]</scope>
    <source>
        <strain evidence="12 13">CECT 5696</strain>
    </source>
</reference>
<keyword evidence="8 11" id="KW-0520">NAD</keyword>
<dbReference type="InterPro" id="IPR014358">
    <property type="entry name" value="Enoyl-ACP_Rdtase_NADH"/>
</dbReference>
<evidence type="ECO:0000256" key="11">
    <source>
        <dbReference type="PIRSR" id="PIRSR000094-3"/>
    </source>
</evidence>
<evidence type="ECO:0000313" key="12">
    <source>
        <dbReference type="EMBL" id="PWV95349.1"/>
    </source>
</evidence>
<dbReference type="PIRSF" id="PIRSF000094">
    <property type="entry name" value="Enoyl-ACP_rdct"/>
    <property type="match status" value="1"/>
</dbReference>
<keyword evidence="7 8" id="KW-0275">Fatty acid biosynthesis</keyword>
<dbReference type="PANTHER" id="PTHR43159:SF2">
    <property type="entry name" value="ENOYL-[ACYL-CARRIER-PROTEIN] REDUCTASE [NADH], CHLOROPLASTIC"/>
    <property type="match status" value="1"/>
</dbReference>
<feature type="active site" description="Proton acceptor" evidence="9">
    <location>
        <position position="158"/>
    </location>
</feature>
<dbReference type="EC" id="1.3.1.9" evidence="8"/>
<dbReference type="Gene3D" id="1.10.8.400">
    <property type="entry name" value="Enoyl acyl carrier protein reductase"/>
    <property type="match status" value="1"/>
</dbReference>
<name>A0A2V2YM16_9BACL</name>
<dbReference type="RefSeq" id="WP_110046586.1">
    <property type="nucleotide sequence ID" value="NZ_CP054612.1"/>
</dbReference>
<keyword evidence="4" id="KW-0276">Fatty acid metabolism</keyword>
<evidence type="ECO:0000313" key="13">
    <source>
        <dbReference type="Proteomes" id="UP000246635"/>
    </source>
</evidence>
<feature type="binding site" evidence="11">
    <location>
        <position position="14"/>
    </location>
    <ligand>
        <name>NAD(+)</name>
        <dbReference type="ChEBI" id="CHEBI:57540"/>
    </ligand>
</feature>
<evidence type="ECO:0000256" key="9">
    <source>
        <dbReference type="PIRSR" id="PIRSR000094-1"/>
    </source>
</evidence>
<evidence type="ECO:0000256" key="7">
    <source>
        <dbReference type="ARBA" id="ARBA00023160"/>
    </source>
</evidence>
<dbReference type="AlphaFoldDB" id="A0A2V2YM16"/>
<dbReference type="Proteomes" id="UP000246635">
    <property type="component" value="Unassembled WGS sequence"/>
</dbReference>
<feature type="binding site" evidence="11">
    <location>
        <position position="165"/>
    </location>
    <ligand>
        <name>NAD(+)</name>
        <dbReference type="ChEBI" id="CHEBI:57540"/>
    </ligand>
</feature>
<feature type="binding site" evidence="11">
    <location>
        <begin position="194"/>
        <end position="198"/>
    </location>
    <ligand>
        <name>NAD(+)</name>
        <dbReference type="ChEBI" id="CHEBI:57540"/>
    </ligand>
</feature>
<dbReference type="Gene3D" id="3.40.50.720">
    <property type="entry name" value="NAD(P)-binding Rossmann-like Domain"/>
    <property type="match status" value="1"/>
</dbReference>
<gene>
    <name evidence="12" type="ORF">DFQ01_12863</name>
</gene>
<comment type="pathway">
    <text evidence="1">Lipid metabolism; fatty acid biosynthesis.</text>
</comment>